<dbReference type="Gene3D" id="3.30.540.10">
    <property type="entry name" value="Fructose-1,6-Bisphosphatase, subunit A, domain 1"/>
    <property type="match status" value="1"/>
</dbReference>
<organism evidence="3 4">
    <name type="scientific">Mameliella alba</name>
    <dbReference type="NCBI Taxonomy" id="561184"/>
    <lineage>
        <taxon>Bacteria</taxon>
        <taxon>Pseudomonadati</taxon>
        <taxon>Pseudomonadota</taxon>
        <taxon>Alphaproteobacteria</taxon>
        <taxon>Rhodobacterales</taxon>
        <taxon>Roseobacteraceae</taxon>
        <taxon>Mameliella</taxon>
    </lineage>
</organism>
<feature type="binding site" evidence="2">
    <location>
        <position position="87"/>
    </location>
    <ligand>
        <name>Mg(2+)</name>
        <dbReference type="ChEBI" id="CHEBI:18420"/>
        <label>1</label>
        <note>catalytic</note>
    </ligand>
</feature>
<proteinExistence type="inferred from homology"/>
<reference evidence="3 4" key="1">
    <citation type="submission" date="2014-10" db="EMBL/GenBank/DDBJ databases">
        <title>Genome sequence of Ponticoccus sp. strain UMTAT08 isolated from clonal culture of toxic dinoflagellate Alexandrium tamiyavanichii.</title>
        <authorList>
            <person name="Gan H.Y."/>
            <person name="Muhd D.-D."/>
            <person name="Mohd Noor M.E."/>
            <person name="Yeong Y.S."/>
            <person name="Usup G."/>
        </authorList>
    </citation>
    <scope>NUCLEOTIDE SEQUENCE [LARGE SCALE GENOMIC DNA]</scope>
    <source>
        <strain evidence="3 4">UMTAT08</strain>
    </source>
</reference>
<protein>
    <submittedName>
        <fullName evidence="3">Inositol-1(Or 4)-monophosphatase</fullName>
    </submittedName>
</protein>
<dbReference type="PANTHER" id="PTHR20854">
    <property type="entry name" value="INOSITOL MONOPHOSPHATASE"/>
    <property type="match status" value="1"/>
</dbReference>
<gene>
    <name evidence="3" type="ORF">OA50_00143</name>
</gene>
<feature type="binding site" evidence="2">
    <location>
        <position position="206"/>
    </location>
    <ligand>
        <name>Mg(2+)</name>
        <dbReference type="ChEBI" id="CHEBI:18420"/>
        <label>1</label>
        <note>catalytic</note>
    </ligand>
</feature>
<comment type="caution">
    <text evidence="3">The sequence shown here is derived from an EMBL/GenBank/DDBJ whole genome shotgun (WGS) entry which is preliminary data.</text>
</comment>
<evidence type="ECO:0000256" key="2">
    <source>
        <dbReference type="PIRSR" id="PIRSR600760-2"/>
    </source>
</evidence>
<dbReference type="Proteomes" id="UP000030960">
    <property type="component" value="Unassembled WGS sequence"/>
</dbReference>
<dbReference type="AlphaFoldDB" id="A0A0B3S4C1"/>
<evidence type="ECO:0000256" key="1">
    <source>
        <dbReference type="ARBA" id="ARBA00009759"/>
    </source>
</evidence>
<dbReference type="Gene3D" id="3.40.190.80">
    <property type="match status" value="1"/>
</dbReference>
<keyword evidence="4" id="KW-1185">Reference proteome</keyword>
<dbReference type="GO" id="GO:0007165">
    <property type="term" value="P:signal transduction"/>
    <property type="evidence" value="ECO:0007669"/>
    <property type="project" value="TreeGrafter"/>
</dbReference>
<keyword evidence="2" id="KW-0460">Magnesium</keyword>
<dbReference type="PANTHER" id="PTHR20854:SF4">
    <property type="entry name" value="INOSITOL-1-MONOPHOSPHATASE-RELATED"/>
    <property type="match status" value="1"/>
</dbReference>
<feature type="binding site" evidence="2">
    <location>
        <position position="85"/>
    </location>
    <ligand>
        <name>Mg(2+)</name>
        <dbReference type="ChEBI" id="CHEBI:18420"/>
        <label>1</label>
        <note>catalytic</note>
    </ligand>
</feature>
<feature type="binding site" evidence="2">
    <location>
        <position position="67"/>
    </location>
    <ligand>
        <name>Mg(2+)</name>
        <dbReference type="ChEBI" id="CHEBI:18420"/>
        <label>1</label>
        <note>catalytic</note>
    </ligand>
</feature>
<dbReference type="GO" id="GO:0006020">
    <property type="term" value="P:inositol metabolic process"/>
    <property type="evidence" value="ECO:0007669"/>
    <property type="project" value="TreeGrafter"/>
</dbReference>
<dbReference type="STRING" id="561184.SAMN05216376_103147"/>
<dbReference type="GO" id="GO:0008934">
    <property type="term" value="F:inositol monophosphate 1-phosphatase activity"/>
    <property type="evidence" value="ECO:0007669"/>
    <property type="project" value="TreeGrafter"/>
</dbReference>
<accession>A0A0B3S4C1</accession>
<keyword evidence="2" id="KW-0479">Metal-binding</keyword>
<dbReference type="RefSeq" id="WP_043136112.1">
    <property type="nucleotide sequence ID" value="NZ_JSUQ01000001.1"/>
</dbReference>
<evidence type="ECO:0000313" key="3">
    <source>
        <dbReference type="EMBL" id="KHQ55107.1"/>
    </source>
</evidence>
<dbReference type="CDD" id="cd01638">
    <property type="entry name" value="CysQ"/>
    <property type="match status" value="1"/>
</dbReference>
<comment type="cofactor">
    <cofactor evidence="2">
        <name>Mg(2+)</name>
        <dbReference type="ChEBI" id="CHEBI:18420"/>
    </cofactor>
</comment>
<dbReference type="SUPFAM" id="SSF56655">
    <property type="entry name" value="Carbohydrate phosphatase"/>
    <property type="match status" value="1"/>
</dbReference>
<name>A0A0B3S4C1_9RHOB</name>
<dbReference type="PATRIC" id="fig|1515334.3.peg.144"/>
<dbReference type="EMBL" id="JSUQ01000001">
    <property type="protein sequence ID" value="KHQ55107.1"/>
    <property type="molecule type" value="Genomic_DNA"/>
</dbReference>
<dbReference type="GO" id="GO:0046872">
    <property type="term" value="F:metal ion binding"/>
    <property type="evidence" value="ECO:0007669"/>
    <property type="project" value="UniProtKB-KW"/>
</dbReference>
<dbReference type="Pfam" id="PF00459">
    <property type="entry name" value="Inositol_P"/>
    <property type="match status" value="1"/>
</dbReference>
<dbReference type="PRINTS" id="PR00377">
    <property type="entry name" value="IMPHPHTASES"/>
</dbReference>
<comment type="similarity">
    <text evidence="1">Belongs to the inositol monophosphatase superfamily.</text>
</comment>
<feature type="binding site" evidence="2">
    <location>
        <position position="88"/>
    </location>
    <ligand>
        <name>Mg(2+)</name>
        <dbReference type="ChEBI" id="CHEBI:18420"/>
        <label>1</label>
        <note>catalytic</note>
    </ligand>
</feature>
<dbReference type="OrthoDB" id="9785695at2"/>
<dbReference type="InterPro" id="IPR000760">
    <property type="entry name" value="Inositol_monophosphatase-like"/>
</dbReference>
<evidence type="ECO:0000313" key="4">
    <source>
        <dbReference type="Proteomes" id="UP000030960"/>
    </source>
</evidence>
<sequence length="257" mass="27859">MPANDLDLLIEAARRSAEVATAFVGGDLGVQYKAVDDSPVTQADLAVNTLLTQFLREARPDYGWLSEETPDGTDRLNTKRVFIIDPIDGTRSFIQGENTWAHALAVVEDGQAIASVVYLPMMDKLYSASLGGGTHLNGDRVTASATARPDEAQVLATRPSLDAGHWPGGLPKLKRSYRPSLAYRQSLVAEGRYDAMFTFRPTWEWDIAPGALILSEAGARITDGKGAPLRFNAQVPKAEGMIAANPDLHAALMQRRL</sequence>